<dbReference type="SMART" id="SM00530">
    <property type="entry name" value="HTH_XRE"/>
    <property type="match status" value="1"/>
</dbReference>
<dbReference type="SUPFAM" id="SSF51306">
    <property type="entry name" value="LexA/Signal peptidase"/>
    <property type="match status" value="1"/>
</dbReference>
<dbReference type="RefSeq" id="WP_200091281.1">
    <property type="nucleotide sequence ID" value="NZ_JADVKH010000018.1"/>
</dbReference>
<dbReference type="PROSITE" id="PS50943">
    <property type="entry name" value="HTH_CROC1"/>
    <property type="match status" value="1"/>
</dbReference>
<organism evidence="5 6">
    <name type="scientific">Burkholderia vietnamiensis</name>
    <dbReference type="NCBI Taxonomy" id="60552"/>
    <lineage>
        <taxon>Bacteria</taxon>
        <taxon>Pseudomonadati</taxon>
        <taxon>Pseudomonadota</taxon>
        <taxon>Betaproteobacteria</taxon>
        <taxon>Burkholderiales</taxon>
        <taxon>Burkholderiaceae</taxon>
        <taxon>Burkholderia</taxon>
        <taxon>Burkholderia cepacia complex</taxon>
    </lineage>
</organism>
<feature type="domain" description="HTH cro/C1-type" evidence="4">
    <location>
        <begin position="8"/>
        <end position="61"/>
    </location>
</feature>
<reference evidence="5 6" key="1">
    <citation type="submission" date="2020-11" db="EMBL/GenBank/DDBJ databases">
        <title>Enhanced detection system for hospital associated transmission using whole genome sequencing surveillance.</title>
        <authorList>
            <person name="Harrison L.H."/>
            <person name="Van Tyne D."/>
            <person name="Marsh J.W."/>
            <person name="Griffith M.P."/>
            <person name="Snyder D.J."/>
            <person name="Cooper V.S."/>
            <person name="Mustapha M."/>
        </authorList>
    </citation>
    <scope>NUCLEOTIDE SEQUENCE [LARGE SCALE GENOMIC DNA]</scope>
    <source>
        <strain evidence="5 6">BC00020</strain>
    </source>
</reference>
<accession>A0ABS1ATL6</accession>
<dbReference type="InterPro" id="IPR010982">
    <property type="entry name" value="Lambda_DNA-bd_dom_sf"/>
</dbReference>
<gene>
    <name evidence="5" type="ORF">I5589_10400</name>
</gene>
<protein>
    <submittedName>
        <fullName evidence="5">LexA family transcriptional regulator</fullName>
    </submittedName>
</protein>
<evidence type="ECO:0000313" key="6">
    <source>
        <dbReference type="Proteomes" id="UP000808215"/>
    </source>
</evidence>
<dbReference type="PANTHER" id="PTHR40661">
    <property type="match status" value="1"/>
</dbReference>
<dbReference type="InterPro" id="IPR001387">
    <property type="entry name" value="Cro/C1-type_HTH"/>
</dbReference>
<dbReference type="SUPFAM" id="SSF47413">
    <property type="entry name" value="lambda repressor-like DNA-binding domains"/>
    <property type="match status" value="1"/>
</dbReference>
<proteinExistence type="predicted"/>
<dbReference type="InterPro" id="IPR036286">
    <property type="entry name" value="LexA/Signal_pep-like_sf"/>
</dbReference>
<dbReference type="CDD" id="cd00093">
    <property type="entry name" value="HTH_XRE"/>
    <property type="match status" value="1"/>
</dbReference>
<dbReference type="Gene3D" id="2.10.109.10">
    <property type="entry name" value="Umud Fragment, subunit A"/>
    <property type="match status" value="1"/>
</dbReference>
<dbReference type="CDD" id="cd06529">
    <property type="entry name" value="S24_LexA-like"/>
    <property type="match status" value="1"/>
</dbReference>
<dbReference type="PANTHER" id="PTHR40661:SF3">
    <property type="entry name" value="FELS-1 PROPHAGE TRANSCRIPTIONAL REGULATOR"/>
    <property type="match status" value="1"/>
</dbReference>
<dbReference type="Gene3D" id="1.10.260.40">
    <property type="entry name" value="lambda repressor-like DNA-binding domains"/>
    <property type="match status" value="1"/>
</dbReference>
<name>A0ABS1ATL6_BURVI</name>
<evidence type="ECO:0000256" key="1">
    <source>
        <dbReference type="ARBA" id="ARBA00023015"/>
    </source>
</evidence>
<keyword evidence="6" id="KW-1185">Reference proteome</keyword>
<dbReference type="Pfam" id="PF01381">
    <property type="entry name" value="HTH_3"/>
    <property type="match status" value="1"/>
</dbReference>
<keyword evidence="1" id="KW-0805">Transcription regulation</keyword>
<dbReference type="EMBL" id="JADVKH010000018">
    <property type="protein sequence ID" value="MBJ9687490.1"/>
    <property type="molecule type" value="Genomic_DNA"/>
</dbReference>
<keyword evidence="3" id="KW-0804">Transcription</keyword>
<evidence type="ECO:0000313" key="5">
    <source>
        <dbReference type="EMBL" id="MBJ9687490.1"/>
    </source>
</evidence>
<evidence type="ECO:0000259" key="4">
    <source>
        <dbReference type="PROSITE" id="PS50943"/>
    </source>
</evidence>
<dbReference type="InterPro" id="IPR015927">
    <property type="entry name" value="Peptidase_S24_S26A/B/C"/>
</dbReference>
<evidence type="ECO:0000256" key="2">
    <source>
        <dbReference type="ARBA" id="ARBA00023125"/>
    </source>
</evidence>
<dbReference type="Proteomes" id="UP000808215">
    <property type="component" value="Unassembled WGS sequence"/>
</dbReference>
<dbReference type="Pfam" id="PF00717">
    <property type="entry name" value="Peptidase_S24"/>
    <property type="match status" value="1"/>
</dbReference>
<dbReference type="InterPro" id="IPR039418">
    <property type="entry name" value="LexA-like"/>
</dbReference>
<sequence>MRTLADRLKSCRDDLGISQTELAKRAGVSQSTVANIESGRNQGSKHLVQIAEALDVRVEWLNSGKAPKSRSDQVEASPEDRYKIPADKGNVTVWTSERDLDEGNRVWIDRYDYHFSAGDGLIQWEVREKQALPFNESFFKAIGARPKDCKLVTVRGDSMEPFLYDRDVFMIDESKRALRDGKIYAVYFEDEPLVKQIFKKPGGRMVLHSFNAAYPDIEVGPAEMASVHIVGECVYRSGSGFTSH</sequence>
<evidence type="ECO:0000256" key="3">
    <source>
        <dbReference type="ARBA" id="ARBA00023163"/>
    </source>
</evidence>
<keyword evidence="2" id="KW-0238">DNA-binding</keyword>
<comment type="caution">
    <text evidence="5">The sequence shown here is derived from an EMBL/GenBank/DDBJ whole genome shotgun (WGS) entry which is preliminary data.</text>
</comment>